<reference evidence="1 2" key="1">
    <citation type="submission" date="2024-09" db="EMBL/GenBank/DDBJ databases">
        <authorList>
            <person name="Lee S.D."/>
        </authorList>
    </citation>
    <scope>NUCLEOTIDE SEQUENCE [LARGE SCALE GENOMIC DNA]</scope>
    <source>
        <strain evidence="1 2">N1-3</strain>
    </source>
</reference>
<comment type="caution">
    <text evidence="1">The sequence shown here is derived from an EMBL/GenBank/DDBJ whole genome shotgun (WGS) entry which is preliminary data.</text>
</comment>
<name>A0ABV6WY51_9ACTN</name>
<gene>
    <name evidence="1" type="ORF">ACEZDB_09870</name>
</gene>
<evidence type="ECO:0000313" key="1">
    <source>
        <dbReference type="EMBL" id="MFC1430962.1"/>
    </source>
</evidence>
<protein>
    <submittedName>
        <fullName evidence="1">Uncharacterized protein</fullName>
    </submittedName>
</protein>
<dbReference type="Proteomes" id="UP001592530">
    <property type="component" value="Unassembled WGS sequence"/>
</dbReference>
<organism evidence="1 2">
    <name type="scientific">Streptacidiphilus alkalitolerans</name>
    <dbReference type="NCBI Taxonomy" id="3342712"/>
    <lineage>
        <taxon>Bacteria</taxon>
        <taxon>Bacillati</taxon>
        <taxon>Actinomycetota</taxon>
        <taxon>Actinomycetes</taxon>
        <taxon>Kitasatosporales</taxon>
        <taxon>Streptomycetaceae</taxon>
        <taxon>Streptacidiphilus</taxon>
    </lineage>
</organism>
<dbReference type="EMBL" id="JBHEZY010000003">
    <property type="protein sequence ID" value="MFC1430962.1"/>
    <property type="molecule type" value="Genomic_DNA"/>
</dbReference>
<sequence>MAAVPLYLTWRQRYDSDRAHGWLRDQAREALRAVCRAPGAGPGRTVQPV</sequence>
<proteinExistence type="predicted"/>
<dbReference type="RefSeq" id="WP_380551037.1">
    <property type="nucleotide sequence ID" value="NZ_JBHEZY010000003.1"/>
</dbReference>
<accession>A0ABV6WY51</accession>
<evidence type="ECO:0000313" key="2">
    <source>
        <dbReference type="Proteomes" id="UP001592530"/>
    </source>
</evidence>